<dbReference type="FunFam" id="2.60.40.60:FF:000033">
    <property type="entry name" value="FAT atypical cadherin 1"/>
    <property type="match status" value="1"/>
</dbReference>
<dbReference type="PANTHER" id="PTHR24027">
    <property type="entry name" value="CADHERIN-23"/>
    <property type="match status" value="1"/>
</dbReference>
<dbReference type="FunFam" id="2.60.40.60:FF:000106">
    <property type="entry name" value="FAT atypical cadherin 4"/>
    <property type="match status" value="1"/>
</dbReference>
<feature type="domain" description="Laminin G" evidence="18">
    <location>
        <begin position="4238"/>
        <end position="4437"/>
    </location>
</feature>
<dbReference type="FunFam" id="2.60.40.60:FF:000020">
    <property type="entry name" value="Dachsous cadherin-related 1b"/>
    <property type="match status" value="12"/>
</dbReference>
<feature type="domain" description="Cadherin" evidence="20">
    <location>
        <begin position="1338"/>
        <end position="1442"/>
    </location>
</feature>
<keyword evidence="5 17" id="KW-0812">Transmembrane</keyword>
<dbReference type="GO" id="GO:0008013">
    <property type="term" value="F:beta-catenin binding"/>
    <property type="evidence" value="ECO:0007669"/>
    <property type="project" value="TreeGrafter"/>
</dbReference>
<evidence type="ECO:0000256" key="3">
    <source>
        <dbReference type="ARBA" id="ARBA00022475"/>
    </source>
</evidence>
<evidence type="ECO:0000259" key="18">
    <source>
        <dbReference type="PROSITE" id="PS50025"/>
    </source>
</evidence>
<feature type="domain" description="EGF-like" evidence="19">
    <location>
        <begin position="4439"/>
        <end position="4475"/>
    </location>
</feature>
<name>A0A8B7YEC3_ACAPL</name>
<dbReference type="Gene3D" id="2.10.25.10">
    <property type="entry name" value="Laminin"/>
    <property type="match status" value="6"/>
</dbReference>
<dbReference type="CDD" id="cd00110">
    <property type="entry name" value="LamG"/>
    <property type="match status" value="2"/>
</dbReference>
<dbReference type="Gene3D" id="2.60.40.60">
    <property type="entry name" value="Cadherins"/>
    <property type="match status" value="34"/>
</dbReference>
<keyword evidence="21" id="KW-1185">Reference proteome</keyword>
<feature type="domain" description="Cadherin" evidence="20">
    <location>
        <begin position="606"/>
        <end position="713"/>
    </location>
</feature>
<dbReference type="PANTHER" id="PTHR24027:SF438">
    <property type="entry name" value="CADHERIN 23"/>
    <property type="match status" value="1"/>
</dbReference>
<dbReference type="PROSITE" id="PS01186">
    <property type="entry name" value="EGF_2"/>
    <property type="match status" value="4"/>
</dbReference>
<dbReference type="CTD" id="79633"/>
<feature type="domain" description="EGF-like" evidence="19">
    <location>
        <begin position="3977"/>
        <end position="4012"/>
    </location>
</feature>
<dbReference type="FunFam" id="2.60.40.60:FF:000039">
    <property type="entry name" value="FAT atypical cadherin 3"/>
    <property type="match status" value="2"/>
</dbReference>
<dbReference type="SMART" id="SM00282">
    <property type="entry name" value="LamG"/>
    <property type="match status" value="2"/>
</dbReference>
<dbReference type="PRINTS" id="PR00205">
    <property type="entry name" value="CADHERIN"/>
</dbReference>
<dbReference type="FunFam" id="2.10.25.10:FF:000321">
    <property type="entry name" value="Protein delta homolog 1"/>
    <property type="match status" value="1"/>
</dbReference>
<evidence type="ECO:0000313" key="22">
    <source>
        <dbReference type="RefSeq" id="XP_022091608.1"/>
    </source>
</evidence>
<feature type="compositionally biased region" description="Polar residues" evidence="16">
    <location>
        <begin position="4281"/>
        <end position="4291"/>
    </location>
</feature>
<feature type="domain" description="Cadherin" evidence="20">
    <location>
        <begin position="2809"/>
        <end position="2907"/>
    </location>
</feature>
<dbReference type="PROSITE" id="PS50268">
    <property type="entry name" value="CADHERIN_2"/>
    <property type="match status" value="34"/>
</dbReference>
<dbReference type="PROSITE" id="PS01187">
    <property type="entry name" value="EGF_CA"/>
    <property type="match status" value="1"/>
</dbReference>
<evidence type="ECO:0000256" key="13">
    <source>
        <dbReference type="ARBA" id="ARBA00023180"/>
    </source>
</evidence>
<dbReference type="OMA" id="AGGMRKY"/>
<dbReference type="InterPro" id="IPR000152">
    <property type="entry name" value="EGF-type_Asp/Asn_hydroxyl_site"/>
</dbReference>
<evidence type="ECO:0000256" key="12">
    <source>
        <dbReference type="ARBA" id="ARBA00023157"/>
    </source>
</evidence>
<keyword evidence="11 17" id="KW-0472">Membrane</keyword>
<dbReference type="FunFam" id="2.60.40.60:FF:000134">
    <property type="entry name" value="protocadherin Fat 4"/>
    <property type="match status" value="1"/>
</dbReference>
<feature type="domain" description="Cadherin" evidence="20">
    <location>
        <begin position="68"/>
        <end position="164"/>
    </location>
</feature>
<feature type="domain" description="Cadherin" evidence="20">
    <location>
        <begin position="1555"/>
        <end position="1657"/>
    </location>
</feature>
<feature type="domain" description="EGF-like" evidence="19">
    <location>
        <begin position="3940"/>
        <end position="3976"/>
    </location>
</feature>
<feature type="domain" description="Cadherin" evidence="20">
    <location>
        <begin position="387"/>
        <end position="500"/>
    </location>
</feature>
<feature type="domain" description="Cadherin" evidence="20">
    <location>
        <begin position="165"/>
        <end position="278"/>
    </location>
</feature>
<feature type="domain" description="Laminin G" evidence="18">
    <location>
        <begin position="4013"/>
        <end position="4196"/>
    </location>
</feature>
<dbReference type="CDD" id="cd00053">
    <property type="entry name" value="EGF"/>
    <property type="match status" value="1"/>
</dbReference>
<feature type="disulfide bond" evidence="15">
    <location>
        <begin position="4225"/>
        <end position="4234"/>
    </location>
</feature>
<dbReference type="SUPFAM" id="SSF57196">
    <property type="entry name" value="EGF/Laminin"/>
    <property type="match status" value="3"/>
</dbReference>
<dbReference type="GO" id="GO:0007156">
    <property type="term" value="P:homophilic cell adhesion via plasma membrane adhesion molecules"/>
    <property type="evidence" value="ECO:0007669"/>
    <property type="project" value="InterPro"/>
</dbReference>
<organism evidence="21 22">
    <name type="scientific">Acanthaster planci</name>
    <name type="common">Crown-of-thorns starfish</name>
    <dbReference type="NCBI Taxonomy" id="133434"/>
    <lineage>
        <taxon>Eukaryota</taxon>
        <taxon>Metazoa</taxon>
        <taxon>Echinodermata</taxon>
        <taxon>Eleutherozoa</taxon>
        <taxon>Asterozoa</taxon>
        <taxon>Asteroidea</taxon>
        <taxon>Valvatacea</taxon>
        <taxon>Valvatida</taxon>
        <taxon>Acanthasteridae</taxon>
        <taxon>Acanthaster</taxon>
    </lineage>
</organism>
<feature type="domain" description="Cadherin" evidence="20">
    <location>
        <begin position="1023"/>
        <end position="1126"/>
    </location>
</feature>
<dbReference type="GO" id="GO:0016339">
    <property type="term" value="P:calcium-dependent cell-cell adhesion via plasma membrane cell adhesion molecules"/>
    <property type="evidence" value="ECO:0007669"/>
    <property type="project" value="UniProtKB-ARBA"/>
</dbReference>
<feature type="domain" description="Cadherin" evidence="20">
    <location>
        <begin position="2495"/>
        <end position="2596"/>
    </location>
</feature>
<keyword evidence="6" id="KW-0732">Signal</keyword>
<feature type="domain" description="Cadherin" evidence="20">
    <location>
        <begin position="2081"/>
        <end position="2184"/>
    </location>
</feature>
<proteinExistence type="predicted"/>
<dbReference type="FunFam" id="2.60.40.60:FF:000029">
    <property type="entry name" value="Cadherin EGF LAG seven-pass G-type receptor 3"/>
    <property type="match status" value="1"/>
</dbReference>
<feature type="domain" description="Cadherin" evidence="20">
    <location>
        <begin position="927"/>
        <end position="1022"/>
    </location>
</feature>
<keyword evidence="3" id="KW-1003">Cell membrane</keyword>
<evidence type="ECO:0000256" key="9">
    <source>
        <dbReference type="ARBA" id="ARBA00022889"/>
    </source>
</evidence>
<accession>A0A8B7YEC3</accession>
<dbReference type="FunFam" id="2.60.40.60:FF:000092">
    <property type="entry name" value="Protocadherin 8"/>
    <property type="match status" value="2"/>
</dbReference>
<feature type="domain" description="Cadherin" evidence="20">
    <location>
        <begin position="819"/>
        <end position="918"/>
    </location>
</feature>
<dbReference type="InterPro" id="IPR001791">
    <property type="entry name" value="Laminin_G"/>
</dbReference>
<evidence type="ECO:0000256" key="1">
    <source>
        <dbReference type="ARBA" id="ARBA00004162"/>
    </source>
</evidence>
<keyword evidence="7" id="KW-0677">Repeat</keyword>
<dbReference type="GO" id="GO:0022603">
    <property type="term" value="P:regulation of anatomical structure morphogenesis"/>
    <property type="evidence" value="ECO:0007669"/>
    <property type="project" value="UniProtKB-ARBA"/>
</dbReference>
<dbReference type="FunFam" id="2.60.40.60:FF:000104">
    <property type="entry name" value="cadherin-23 isoform X1"/>
    <property type="match status" value="2"/>
</dbReference>
<evidence type="ECO:0000256" key="11">
    <source>
        <dbReference type="ARBA" id="ARBA00023136"/>
    </source>
</evidence>
<feature type="domain" description="Cadherin" evidence="20">
    <location>
        <begin position="3443"/>
        <end position="3548"/>
    </location>
</feature>
<feature type="disulfide bond" evidence="15">
    <location>
        <begin position="3928"/>
        <end position="3937"/>
    </location>
</feature>
<evidence type="ECO:0000256" key="2">
    <source>
        <dbReference type="ARBA" id="ARBA00004221"/>
    </source>
</evidence>
<feature type="compositionally biased region" description="Polar residues" evidence="16">
    <location>
        <begin position="4722"/>
        <end position="4739"/>
    </location>
</feature>
<feature type="domain" description="Cadherin" evidence="20">
    <location>
        <begin position="714"/>
        <end position="818"/>
    </location>
</feature>
<feature type="domain" description="Cadherin" evidence="20">
    <location>
        <begin position="2609"/>
        <end position="2703"/>
    </location>
</feature>
<gene>
    <name evidence="22" type="primary">LOC110979822</name>
</gene>
<dbReference type="GO" id="GO:0016342">
    <property type="term" value="C:catenin complex"/>
    <property type="evidence" value="ECO:0007669"/>
    <property type="project" value="TreeGrafter"/>
</dbReference>
<dbReference type="GO" id="GO:0045296">
    <property type="term" value="F:cadherin binding"/>
    <property type="evidence" value="ECO:0007669"/>
    <property type="project" value="TreeGrafter"/>
</dbReference>
<dbReference type="CDD" id="cd11304">
    <property type="entry name" value="Cadherin_repeat"/>
    <property type="match status" value="34"/>
</dbReference>
<feature type="compositionally biased region" description="Low complexity" evidence="16">
    <location>
        <begin position="4880"/>
        <end position="4889"/>
    </location>
</feature>
<dbReference type="SMART" id="SM00112">
    <property type="entry name" value="CA"/>
    <property type="match status" value="34"/>
</dbReference>
<dbReference type="FunFam" id="2.60.40.60:FF:000080">
    <property type="entry name" value="FAT atypical cadherin 1"/>
    <property type="match status" value="1"/>
</dbReference>
<feature type="domain" description="Cadherin" evidence="20">
    <location>
        <begin position="1975"/>
        <end position="2081"/>
    </location>
</feature>
<dbReference type="InterPro" id="IPR013320">
    <property type="entry name" value="ConA-like_dom_sf"/>
</dbReference>
<feature type="transmembrane region" description="Helical" evidence="17">
    <location>
        <begin position="4488"/>
        <end position="4511"/>
    </location>
</feature>
<feature type="disulfide bond" evidence="15">
    <location>
        <begin position="3890"/>
        <end position="3899"/>
    </location>
</feature>
<feature type="domain" description="Cadherin" evidence="20">
    <location>
        <begin position="2908"/>
        <end position="3016"/>
    </location>
</feature>
<dbReference type="InterPro" id="IPR000742">
    <property type="entry name" value="EGF"/>
</dbReference>
<feature type="domain" description="Cadherin" evidence="20">
    <location>
        <begin position="3229"/>
        <end position="3333"/>
    </location>
</feature>
<evidence type="ECO:0000256" key="4">
    <source>
        <dbReference type="ARBA" id="ARBA00022536"/>
    </source>
</evidence>
<feature type="compositionally biased region" description="Pro residues" evidence="16">
    <location>
        <begin position="4866"/>
        <end position="4879"/>
    </location>
</feature>
<evidence type="ECO:0000256" key="6">
    <source>
        <dbReference type="ARBA" id="ARBA00022729"/>
    </source>
</evidence>
<dbReference type="SUPFAM" id="SSF49899">
    <property type="entry name" value="Concanavalin A-like lectins/glucanases"/>
    <property type="match status" value="2"/>
</dbReference>
<dbReference type="InterPro" id="IPR001881">
    <property type="entry name" value="EGF-like_Ca-bd_dom"/>
</dbReference>
<feature type="disulfide bond" evidence="15">
    <location>
        <begin position="3966"/>
        <end position="3975"/>
    </location>
</feature>
<evidence type="ECO:0000256" key="5">
    <source>
        <dbReference type="ARBA" id="ARBA00022692"/>
    </source>
</evidence>
<dbReference type="InterPro" id="IPR018097">
    <property type="entry name" value="EGF_Ca-bd_CS"/>
</dbReference>
<evidence type="ECO:0000256" key="8">
    <source>
        <dbReference type="ARBA" id="ARBA00022837"/>
    </source>
</evidence>
<evidence type="ECO:0000256" key="7">
    <source>
        <dbReference type="ARBA" id="ARBA00022737"/>
    </source>
</evidence>
<dbReference type="Proteomes" id="UP000694845">
    <property type="component" value="Unplaced"/>
</dbReference>
<keyword evidence="12 15" id="KW-1015">Disulfide bond</keyword>
<evidence type="ECO:0000256" key="15">
    <source>
        <dbReference type="PROSITE-ProRule" id="PRU00076"/>
    </source>
</evidence>
<feature type="domain" description="Cadherin" evidence="20">
    <location>
        <begin position="1868"/>
        <end position="1974"/>
    </location>
</feature>
<dbReference type="FunFam" id="2.10.25.10:FF:000122">
    <property type="entry name" value="Protein crumbs homolog 2"/>
    <property type="match status" value="1"/>
</dbReference>
<dbReference type="InterPro" id="IPR020894">
    <property type="entry name" value="Cadherin_CS"/>
</dbReference>
<reference evidence="22" key="1">
    <citation type="submission" date="2025-08" db="UniProtKB">
        <authorList>
            <consortium name="RefSeq"/>
        </authorList>
    </citation>
    <scope>IDENTIFICATION</scope>
</reference>
<feature type="domain" description="Cadherin" evidence="20">
    <location>
        <begin position="3124"/>
        <end position="3228"/>
    </location>
</feature>
<feature type="domain" description="Cadherin" evidence="20">
    <location>
        <begin position="2289"/>
        <end position="2393"/>
    </location>
</feature>
<feature type="domain" description="EGF-like" evidence="19">
    <location>
        <begin position="3842"/>
        <end position="3900"/>
    </location>
</feature>
<dbReference type="KEGG" id="aplc:110979822"/>
<dbReference type="Pfam" id="PF00028">
    <property type="entry name" value="Cadherin"/>
    <property type="match status" value="33"/>
</dbReference>
<feature type="domain" description="Cadherin" evidence="20">
    <location>
        <begin position="2185"/>
        <end position="2289"/>
    </location>
</feature>
<dbReference type="PROSITE" id="PS50026">
    <property type="entry name" value="EGF_3"/>
    <property type="match status" value="6"/>
</dbReference>
<dbReference type="RefSeq" id="XP_022091608.1">
    <property type="nucleotide sequence ID" value="XM_022235916.1"/>
</dbReference>
<feature type="domain" description="EGF-like" evidence="19">
    <location>
        <begin position="4199"/>
        <end position="4235"/>
    </location>
</feature>
<evidence type="ECO:0000259" key="20">
    <source>
        <dbReference type="PROSITE" id="PS50268"/>
    </source>
</evidence>
<dbReference type="OrthoDB" id="6252479at2759"/>
<feature type="domain" description="Cadherin" evidence="20">
    <location>
        <begin position="3557"/>
        <end position="3653"/>
    </location>
</feature>
<protein>
    <submittedName>
        <fullName evidence="22">Protocadherin Fat 4-like isoform X1</fullName>
    </submittedName>
</protein>
<evidence type="ECO:0000256" key="17">
    <source>
        <dbReference type="SAM" id="Phobius"/>
    </source>
</evidence>
<keyword evidence="4 15" id="KW-0245">EGF-like domain</keyword>
<dbReference type="InterPro" id="IPR015919">
    <property type="entry name" value="Cadherin-like_sf"/>
</dbReference>
<comment type="caution">
    <text evidence="15">Lacks conserved residue(s) required for the propagation of feature annotation.</text>
</comment>
<dbReference type="GO" id="GO:0005509">
    <property type="term" value="F:calcium ion binding"/>
    <property type="evidence" value="ECO:0007669"/>
    <property type="project" value="UniProtKB-UniRule"/>
</dbReference>
<evidence type="ECO:0000256" key="14">
    <source>
        <dbReference type="PROSITE-ProRule" id="PRU00043"/>
    </source>
</evidence>
<dbReference type="Pfam" id="PF00008">
    <property type="entry name" value="EGF"/>
    <property type="match status" value="4"/>
</dbReference>
<dbReference type="GO" id="GO:0016477">
    <property type="term" value="P:cell migration"/>
    <property type="evidence" value="ECO:0007669"/>
    <property type="project" value="TreeGrafter"/>
</dbReference>
<dbReference type="Pfam" id="PF02210">
    <property type="entry name" value="Laminin_G_2"/>
    <property type="match status" value="2"/>
</dbReference>
<dbReference type="FunFam" id="2.60.40.60:FF:000081">
    <property type="entry name" value="protocadherin Fat 4"/>
    <property type="match status" value="1"/>
</dbReference>
<dbReference type="FunFam" id="2.60.40.60:FF:000116">
    <property type="entry name" value="Dachsous cadherin-related 2"/>
    <property type="match status" value="1"/>
</dbReference>
<dbReference type="PROSITE" id="PS00010">
    <property type="entry name" value="ASX_HYDROXYL"/>
    <property type="match status" value="2"/>
</dbReference>
<feature type="domain" description="Cadherin" evidence="20">
    <location>
        <begin position="2394"/>
        <end position="2494"/>
    </location>
</feature>
<dbReference type="GO" id="GO:0048638">
    <property type="term" value="P:regulation of developmental growth"/>
    <property type="evidence" value="ECO:0007669"/>
    <property type="project" value="UniProtKB-ARBA"/>
</dbReference>
<dbReference type="CDD" id="cd00054">
    <property type="entry name" value="EGF_CA"/>
    <property type="match status" value="3"/>
</dbReference>
<keyword evidence="13" id="KW-0325">Glycoprotein</keyword>
<dbReference type="FunFam" id="2.60.40.60:FF:000010">
    <property type="entry name" value="Cadherin EGF LAG seven-pass G-type receptor 3"/>
    <property type="match status" value="1"/>
</dbReference>
<dbReference type="InterPro" id="IPR039808">
    <property type="entry name" value="Cadherin"/>
</dbReference>
<dbReference type="InterPro" id="IPR002126">
    <property type="entry name" value="Cadherin-like_dom"/>
</dbReference>
<feature type="domain" description="Cadherin" evidence="20">
    <location>
        <begin position="1233"/>
        <end position="1337"/>
    </location>
</feature>
<feature type="domain" description="Cadherin" evidence="20">
    <location>
        <begin position="1658"/>
        <end position="1766"/>
    </location>
</feature>
<feature type="disulfide bond" evidence="15">
    <location>
        <begin position="4465"/>
        <end position="4474"/>
    </location>
</feature>
<feature type="region of interest" description="Disordered" evidence="16">
    <location>
        <begin position="4714"/>
        <end position="4907"/>
    </location>
</feature>
<dbReference type="Gene3D" id="2.60.120.200">
    <property type="match status" value="2"/>
</dbReference>
<dbReference type="GO" id="GO:0016324">
    <property type="term" value="C:apical plasma membrane"/>
    <property type="evidence" value="ECO:0007669"/>
    <property type="project" value="UniProtKB-SubCell"/>
</dbReference>
<feature type="domain" description="Cadherin" evidence="20">
    <location>
        <begin position="3017"/>
        <end position="3123"/>
    </location>
</feature>
<dbReference type="PROSITE" id="PS00022">
    <property type="entry name" value="EGF_1"/>
    <property type="match status" value="6"/>
</dbReference>
<dbReference type="GeneID" id="110979822"/>
<dbReference type="SUPFAM" id="SSF49313">
    <property type="entry name" value="Cadherin-like"/>
    <property type="match status" value="34"/>
</dbReference>
<evidence type="ECO:0000259" key="19">
    <source>
        <dbReference type="PROSITE" id="PS50026"/>
    </source>
</evidence>
<sequence>MPPLFTGSTDGGTSLSSGDAMEQLRAVTPHHPARNCRILTRSMSSAVVILYRVTLLCMVFGLASGQGYETDFVFTVDEGQPPGFSVGTVSTEPGYTYKFSDAPAEFTINGVSGEIQTAIQIDREVLQNDVFDILVLAKNNVTLRTKPIEVRITVADLNDNSPSFPETDISVSFTENGRAGTTVILESATDPDKADNGSIVEYSIWEGNSENAFRLVTIPGPDGLPIYINLETTLSLDHEVQDFYQLTIAARDNGSPPRFGFVHLNITVLDINDNPPIFDQSEFVINVNESTPAGTKLLEVHATDGDSGINGEVEYFIEEETSNFNVEPVSGNVTLQQKLNYISSDPYQVTIKARDKGVPTLYGRAFLSVYVIDENDHDPQITFSYIPQSESFATVSEGSATGTLLALVTVTDEDLAENGEVNLQIISGNELDHFMLDTVQFPTQTQTKVFKILVVGDLDRENIPQYNLTLLAWDNGFPRRQTIGSLLIHVVDTNDHSPEFQESEYTASLSEGQPIGSFVQSVTATDADFGLNAMVVYSITSGNSLDWFEINPDTGLVTTKALLDREVSSVVELNISATDQGPQPRTSGTTLTVIILDVNDEAPEFSSSGYTASVPENLNAGFEVLSVTATDGDLGSSGFVHYAFTDDVTHQNPGIFSIDMNTGTIFTEAVLDHEAISEYDLQVRAFDSGTPPQESVVSVHIDVVDENDNIPIFYPQTYLVTVRENGPPVSSVERVTATDRDSGNYGTVTYSIVSGNIAGKFDVVGATGEVMTVASLDREQQSAYTLFINATDGGGRMAEISAEVHITVGDIQDNPPVFDQSVYEFEIYENVNASSYVGSVTASSQDLNAQIMYILFSGDPMSQFEIDRNTGVIRTTGQVDREVTPAYELTVYASVGNLIGSTTVNIQILDVNDNDPQFPLSRDTTDVVENWEVGRHFYRVQATDADSPPNGDVVYNIIQNPGETFGINHTTGWMFLNKDLQVSSQDEYSVKINASDLGNPSRSATLELIVSVRDVNNHAPEFAAQHFETSISETTEVNYRFFSLTATDRDQGTNGLISYSILSGNERDSFGVFPNGEVYVKNALDREDISEYALRVEARDSGIPSRSASTELVVEILDENDNRPFFENSSYTFYLQEGSALNTVVGTLVATDADLGENAQLTYSFVGNQTQFSLDRNTGVITNLVGFNREAENGQSSFTFEAVVRDGGAIPFQDRTSITVVISDINDNAPVFSRSSYQVTISELAENGTHVLRVTASDADSGDNSYIVYSIMSGNSEKKFQIGRTNGQITLVGSLDRETTSEYPLTIKAQDAGSNPQHSLAEVLVQVLDENDHMPVFTHVEAELEVMECLAIGQPITMVSATDADIGENGLISYSITGGDVHKVFRIDPDTGAITLSKLLDHETRSSYTLNITARDSGVPQQTSVTSILVSVRDCNDNSPVFPQHSVVKWIDEEVPLNTLVTTVSASDPDSGINGEVRYSILSQEPEGEHFSIDPGTGSIFTNARIDYEYLKVHNSFFRLVVKASDQALPQESRRSATTEVVIFVRNINDNVPVFQTHNAVVISRSAAEGTVVTTVKAEDADDEDSANVTYFIVNRSVPFEINTASGEVTVTGRGFEPNVHLYSVRIHASDSQLASNYTSLVLNILVLGESNNGPTFTRGAYSGSVSENQEEGTEVVSVSAGFSSDPDANIDYFITSVVAGGISRDGDFRMNPSGVISTGVVLDREMLGQDAVYVVTVYAISGTSAYNSTQVHITVLDENDSPPTFARPVYQVNISEEARSGSPVTRLMAHDADTGSNAQISYSIVSGNDGRFTIDRDTGQIWTSGQLDRETVATYTLGVRASDGRQFQTATLEVSVQDTNDNDPAFTESTYSFSVLENHAVGTVLDAVTATDPDAGTNGEVVYSIVAEGAPGEDIFSLDSLTGEFTLLTELDFEEKQVYFLTVRANDRGTVPRSTTASVYFSILDVNDNEPVFNPTSYWVEVAEDVAVGTEIVMVTATDADSGSNAEIVFTISSGDPTSRFTIYPNGSLSTIIGLDREMQSFYNLEITATDQAADLVQQKSTTAQVTVIVLDINDNAPVFTTGNHVSVREDTSRGDVVMFVHAVDADVEKNSYIAYSLSPVPGNVFLINSVDGNIRLLNDLDRESVPEYTITVHATDKGQPAQSSSMDIVIEVLDINDNNPIFVLDSYHSSLPEDVPVGLEFLQVSATDADEGINAELRFSIFNGNYDSDFTIDPTSGVLSVANPLDRERRLSYSLVVRAQDSGDGLRIASTTVTITVQDINDNAPEFLTPYTPRIQENNQLGALVTQVSATDEDEGTNGRLTYSIEGNSYDGLFTIVPDSGEIHVARSLDREVEDSYALKIVAEDAGSPPRQGSTDIVITVTDDNDNPPQFELPSYTVTLQEEVGSNTPVLQVSATDADSTADLRYRLDSAIGNKFTINPISGQILTTSGRLDREEQANYFITVTVEDGGTWTRQTTVRVNLQDINDNAPRFVIQSYQALLPATTPAGAIVLGVEAQDADIGDNAVLTYSITSGDTNKFAIDASTGVITTAQALTLESTAYILEVSVSDSSPTHAAATAMVQVTFSTSSQFPSFQSPSSGTVYQFDEDVANGTEVVTLQASSPKTGPEGTVTYHITGGNIENRFDLDAQSGLLTIARGLDYEVNQHYSLLLEARDGSSPPLTTSIQIVVNVNDVNDNFPVFDLAKYSGRVIEGQPAGTSVIQVQATDADSGTFGNIQYALRFDGNTNNNFRIDPASGWLETNRGLDRETVPEYTLMVQAQDQGSPAKTTVVTVHVTVEDINDSPVSFTNLFSATVPENSPVNTRVVTITTTDPDTVKNVEYAITDGGGSLFAIDPVTGQIRVNGTLDREATSQYQLDVSADDGSYRKDTTVTITISDVNDNAPAFLQPSYSVSLPEGLPAGSAAAQVSAQDLDAGVNQDVFYTMKTMSDHFIINEDTGYITISTPVDYIQPVGSSDPNVYHLQVLARDLGVPSLYSEVQVTVTIYDANEYPPVFEETDYFSPVPSNTAVDTSILQVVATESSDQGQNAQIQYTIIGGNGSSRFDIDQDSGWIKVKLSLQSDIGNYYDIIVEAEDQGRPAPLSTQVNVQLLVTGSNDNTPAFDQSSYVASVVEDLPVGSEVTVVTANDGDTGVNGRLSYSIIGGNEAGLFAIGEDTGSVTVAKALDYEEFTSHTIQIKARDQGWQSKEGNTILTVNLLDVDDNPPIFNPNQYRPQVAENSPSGTYVTTVTATDADSSINAEFTYDIIGGDGEDSFTINRNTGVIRTQGELDFERGLTVFQLSVVAANEDTTMVGRAHVTVELTGVNEFYPQFGQPSYQFSVSEAAADRQVVGMVYASDADHGPDGQVQYLLIGASNRKGFAIEPHSGEIIVSWANGRLDRETEDTVLLSVLARNNEPITGDNVDEVQVTVTILDANDPPQFVDDLYQARVSEVDGVGTYVTTVTAVEYDQNNNFRQFSYAIVDGNQLSAFEIDAVSGIITVASTLDRETVATYRLQVGAIDTGVPPKTGYTEVVVDVDDVNDNGPIFLPGNDVGYISENEASNTVVMTLNATDPDLNSNPALFTFILVPNADSPSFTLESGTNVLRTTRTLDREVKSDYYLSIESRDGGMPEMTAVSTIHIIVVDQNDNPSSERDARIEVKAYQSVFPGGSLGVVRPIDLDTGDVFVCQIVSGDLNIFSLQPGCVLNSRMHSTESDYDLVISGNDGQHSSVTSNFDVSFRAFNNASLTDSIAIRLSDVVPETFLSNHFDRFSASVSSYLSTRETLLILSLNNVEDDATKMDLILAIKRDSVYLAREEVAKLITDHKSTITSQSGVSIEEVDYSPCSPNPCRNSGTCQDRIELRHTTVITDSSSIIFVTPSIKRVFRCICQGEFFGEFCEEQINQCDPDPCLNGGVCTDLIGDYRCSCPLGYTGKQCGTNIDDCADGPCLNNGVCEDLVNGYSCHCTEGYSGKNCQNGPCALQPCQNGGTCIEEGSSFRCECQYGESGDICEITSIGFQQGSYMEFPVLSPEQNIITLHFTTVLPNALLIYNHDGKSTADAEFLTLEVVAGKVQFSYNLGDGVTVITTEKMVADGQWHKVEARRIGKDGELIVDDCSMLSPAGTCRASGGTGSQIGLDLNGVPMSLGGTMSIDTILPRAWQVSSADFLGCIREVSVNGSALDLSAPLAERGTGQGCDRDTETCSSSPCSGSSVCVDEWWNHWCKCEEGFTGANCDKVPTPFSFGGGSYVEYVVKESFRRQQLLDAAKENPSGRRRRRETPPGSQTISMSFRTGSPTGLLLLVESGDDFTTLRVINSTVQYHFGSSGQTKGSVSLAKNVANWKWHTINLYREGATITLESGDQTESQRFNPIPHDFTALEVTSMSLGGTKTPVVIDGTDVTAFSGCLENFKINGAALPLDGANDMFEAVPSENTGEGCDGIDVCSPNPCLVDQICMVDGDGFRCECKAGFTGEDCKIPSTGPPESDNTLVIVLVSVFAFVVIVIIVGCLLLLRRYRNKARKAKEIATGNSKTNFSMDSLDNPGFSADTFDNPTMIGSQHNKTGNGAELISQQPDIIEQNTFSGMPEESFIVDSDDVVIGEEASGRDQEAPEHYDLENASSIAPSDIEPAYHYRYYHDGRERKQKRHGYRYSPNPMLARIGTPPCESPVSQVSSNHLNITHNPNPNSLHVRSSPSNVQHSTPMENIRASPANALARQSPGLQAMRQSPSLQLLKNESSRSATPLRLSRANTPVRNAASPIGSEHSYNQSELRSQGHRSDISSHLSGQGDQPAHVGAHRPPRPPSRLKETSPVDASRPLGLTVEEVKRLNTARPDLMSGSHASTIDNLSSVSSSKRQQQQQHQHHSNLPPLPPDLEPSPLLEPPESTSSDETAGSFTCSEVESDTEKLKSRKLDPGRLFLSGLSQMDDEEGDEPETYEQFSAPFQSKEGLDSVGGSLSTLFASEDEHVDPKKTNGQFSWDQFLNWGPRFETLEGVFVDIALLQDRAASRPPKKVYLEQTAEEFV</sequence>
<dbReference type="SMART" id="SM00179">
    <property type="entry name" value="EGF_CA"/>
    <property type="match status" value="5"/>
</dbReference>
<feature type="region of interest" description="Disordered" evidence="16">
    <location>
        <begin position="4263"/>
        <end position="4291"/>
    </location>
</feature>
<keyword evidence="8 14" id="KW-0106">Calcium</keyword>
<feature type="domain" description="Cadherin" evidence="20">
    <location>
        <begin position="1451"/>
        <end position="1555"/>
    </location>
</feature>
<feature type="compositionally biased region" description="Low complexity" evidence="16">
    <location>
        <begin position="4846"/>
        <end position="4858"/>
    </location>
</feature>
<feature type="domain" description="Cadherin" evidence="20">
    <location>
        <begin position="1127"/>
        <end position="1232"/>
    </location>
</feature>
<evidence type="ECO:0000313" key="21">
    <source>
        <dbReference type="Proteomes" id="UP000694845"/>
    </source>
</evidence>
<feature type="domain" description="Cadherin" evidence="20">
    <location>
        <begin position="2704"/>
        <end position="2809"/>
    </location>
</feature>
<feature type="domain" description="Cadherin" evidence="20">
    <location>
        <begin position="1767"/>
        <end position="1867"/>
    </location>
</feature>
<keyword evidence="10 17" id="KW-1133">Transmembrane helix</keyword>
<feature type="domain" description="Cadherin" evidence="20">
    <location>
        <begin position="3334"/>
        <end position="3442"/>
    </location>
</feature>
<feature type="domain" description="EGF-like" evidence="19">
    <location>
        <begin position="3902"/>
        <end position="3938"/>
    </location>
</feature>
<evidence type="ECO:0000256" key="16">
    <source>
        <dbReference type="SAM" id="MobiDB-lite"/>
    </source>
</evidence>
<dbReference type="SMART" id="SM00181">
    <property type="entry name" value="EGF"/>
    <property type="match status" value="6"/>
</dbReference>
<feature type="disulfide bond" evidence="15">
    <location>
        <begin position="4002"/>
        <end position="4011"/>
    </location>
</feature>
<dbReference type="Pfam" id="PF25374">
    <property type="entry name" value="Cadherin_FAT4_N"/>
    <property type="match status" value="1"/>
</dbReference>
<dbReference type="GO" id="GO:0007157">
    <property type="term" value="P:heterophilic cell-cell adhesion via plasma membrane cell adhesion molecules"/>
    <property type="evidence" value="ECO:0007669"/>
    <property type="project" value="UniProtKB-ARBA"/>
</dbReference>
<dbReference type="PROSITE" id="PS50025">
    <property type="entry name" value="LAM_G_DOMAIN"/>
    <property type="match status" value="2"/>
</dbReference>
<comment type="subcellular location">
    <subcellularLocation>
        <location evidence="2">Apical cell membrane</location>
    </subcellularLocation>
    <subcellularLocation>
        <location evidence="1">Cell membrane</location>
        <topology evidence="1">Single-pass membrane protein</topology>
    </subcellularLocation>
</comment>
<feature type="domain" description="Cadherin" evidence="20">
    <location>
        <begin position="279"/>
        <end position="381"/>
    </location>
</feature>
<dbReference type="PROSITE" id="PS00232">
    <property type="entry name" value="CADHERIN_1"/>
    <property type="match status" value="15"/>
</dbReference>
<dbReference type="FunFam" id="2.60.40.60:FF:000024">
    <property type="entry name" value="FAT atypical cadherin 3"/>
    <property type="match status" value="3"/>
</dbReference>
<dbReference type="GO" id="GO:0051239">
    <property type="term" value="P:regulation of multicellular organismal process"/>
    <property type="evidence" value="ECO:0007669"/>
    <property type="project" value="UniProtKB-ARBA"/>
</dbReference>
<keyword evidence="9" id="KW-0130">Cell adhesion</keyword>
<dbReference type="FunFam" id="2.60.40.60:FF:000013">
    <property type="entry name" value="Cadherin EGF LAG seven-pass G-type receptor"/>
    <property type="match status" value="1"/>
</dbReference>
<feature type="domain" description="Cadherin" evidence="20">
    <location>
        <begin position="501"/>
        <end position="605"/>
    </location>
</feature>
<evidence type="ECO:0000256" key="10">
    <source>
        <dbReference type="ARBA" id="ARBA00022989"/>
    </source>
</evidence>